<dbReference type="RefSeq" id="WP_118303505.1">
    <property type="nucleotide sequence ID" value="NZ_BMPA01000004.1"/>
</dbReference>
<dbReference type="EMBL" id="JAATLI010000004">
    <property type="protein sequence ID" value="NJC17754.1"/>
    <property type="molecule type" value="Genomic_DNA"/>
</dbReference>
<evidence type="ECO:0000313" key="3">
    <source>
        <dbReference type="Proteomes" id="UP000576368"/>
    </source>
</evidence>
<keyword evidence="4" id="KW-1185">Reference proteome</keyword>
<reference evidence="1 3" key="2">
    <citation type="submission" date="2020-03" db="EMBL/GenBank/DDBJ databases">
        <title>Genomic Encyclopedia of Type Strains, Phase IV (KMG-IV): sequencing the most valuable type-strain genomes for metagenomic binning, comparative biology and taxonomic classification.</title>
        <authorList>
            <person name="Goeker M."/>
        </authorList>
    </citation>
    <scope>NUCLEOTIDE SEQUENCE [LARGE SCALE GENOMIC DNA]</scope>
    <source>
        <strain evidence="1 3">DSM 105722</strain>
    </source>
</reference>
<organism evidence="1 3">
    <name type="scientific">Butyricimonas paravirosa</name>
    <dbReference type="NCBI Taxonomy" id="1472417"/>
    <lineage>
        <taxon>Bacteria</taxon>
        <taxon>Pseudomonadati</taxon>
        <taxon>Bacteroidota</taxon>
        <taxon>Bacteroidia</taxon>
        <taxon>Bacteroidales</taxon>
        <taxon>Odoribacteraceae</taxon>
        <taxon>Butyricimonas</taxon>
    </lineage>
</organism>
<dbReference type="EMBL" id="CP043839">
    <property type="protein sequence ID" value="WOF13454.1"/>
    <property type="molecule type" value="Genomic_DNA"/>
</dbReference>
<proteinExistence type="predicted"/>
<evidence type="ECO:0008006" key="5">
    <source>
        <dbReference type="Google" id="ProtNLM"/>
    </source>
</evidence>
<reference evidence="2 4" key="1">
    <citation type="submission" date="2019-09" db="EMBL/GenBank/DDBJ databases">
        <title>Butyricimonas paravirosa DSM 105722 (=214-4 = JCM 18677 = CCUG 65563).</title>
        <authorList>
            <person name="Le Roy T."/>
            <person name="Cani P.D."/>
        </authorList>
    </citation>
    <scope>NUCLEOTIDE SEQUENCE [LARGE SCALE GENOMIC DNA]</scope>
    <source>
        <strain evidence="2 4">DSM 105722</strain>
    </source>
</reference>
<sequence>MNSLFSLSELGNREVEHGKGRDVGKSRVVKFEKIHSAKIENIKNLCGQLPAPGEIVFLWTCNSFNAFTFIPYVIKYSGMIEELCISTYSINTRIVESLTKWYDKGNVRSILLYVSESLRFRMPAVVDLLEAKARDREISIVYAWNHSKVQLIKSNGNYFVVEGSGNFSENAANEQYIFLNNEYVYKFRKGCFDTSR</sequence>
<dbReference type="GeneID" id="86892586"/>
<protein>
    <recommendedName>
        <fullName evidence="5">Phospholipase D-like domain-containing protein</fullName>
    </recommendedName>
</protein>
<accession>A0A7X5YBM5</accession>
<evidence type="ECO:0000313" key="1">
    <source>
        <dbReference type="EMBL" id="NJC17754.1"/>
    </source>
</evidence>
<evidence type="ECO:0000313" key="4">
    <source>
        <dbReference type="Proteomes" id="UP001302374"/>
    </source>
</evidence>
<dbReference type="Proteomes" id="UP001302374">
    <property type="component" value="Chromosome"/>
</dbReference>
<dbReference type="AlphaFoldDB" id="A0A7X5YBM5"/>
<evidence type="ECO:0000313" key="2">
    <source>
        <dbReference type="EMBL" id="WOF13454.1"/>
    </source>
</evidence>
<dbReference type="Proteomes" id="UP000576368">
    <property type="component" value="Unassembled WGS sequence"/>
</dbReference>
<name>A0A7X5YBM5_9BACT</name>
<gene>
    <name evidence="2" type="ORF">F1644_14800</name>
    <name evidence="1" type="ORF">GGR15_001369</name>
</gene>